<comment type="pathway">
    <text evidence="1">Nucleotide-sugar biosynthesis; UDP-N-acetyl-alpha-D-glucosamine biosynthesis; UDP-N-acetyl-alpha-D-glucosamine from N-acetyl-alpha-D-glucosamine 1-phosphate: step 1/1.</text>
</comment>
<keyword evidence="8" id="KW-1185">Reference proteome</keyword>
<accession>A0A6P9A7I5</accession>
<dbReference type="SUPFAM" id="SSF53448">
    <property type="entry name" value="Nucleotide-diphospho-sugar transferases"/>
    <property type="match status" value="1"/>
</dbReference>
<dbReference type="PANTHER" id="PTHR11952:SF2">
    <property type="entry name" value="LD24639P"/>
    <property type="match status" value="1"/>
</dbReference>
<evidence type="ECO:0000256" key="5">
    <source>
        <dbReference type="ARBA" id="ARBA00022695"/>
    </source>
</evidence>
<dbReference type="GO" id="GO:0003977">
    <property type="term" value="F:UDP-N-acetylglucosamine diphosphorylase activity"/>
    <property type="evidence" value="ECO:0007669"/>
    <property type="project" value="UniProtKB-EC"/>
</dbReference>
<dbReference type="InterPro" id="IPR039741">
    <property type="entry name" value="UDP-sugar_pyrophosphorylase"/>
</dbReference>
<dbReference type="AlphaFoldDB" id="A0A6P9A7I5"/>
<dbReference type="PANTHER" id="PTHR11952">
    <property type="entry name" value="UDP- GLUCOSE PYROPHOSPHORYLASE"/>
    <property type="match status" value="1"/>
</dbReference>
<name>A0A6P9A7I5_THRPL</name>
<organism evidence="9">
    <name type="scientific">Thrips palmi</name>
    <name type="common">Melon thrips</name>
    <dbReference type="NCBI Taxonomy" id="161013"/>
    <lineage>
        <taxon>Eukaryota</taxon>
        <taxon>Metazoa</taxon>
        <taxon>Ecdysozoa</taxon>
        <taxon>Arthropoda</taxon>
        <taxon>Hexapoda</taxon>
        <taxon>Insecta</taxon>
        <taxon>Pterygota</taxon>
        <taxon>Neoptera</taxon>
        <taxon>Paraneoptera</taxon>
        <taxon>Thysanoptera</taxon>
        <taxon>Terebrantia</taxon>
        <taxon>Thripoidea</taxon>
        <taxon>Thripidae</taxon>
        <taxon>Thrips</taxon>
    </lineage>
</organism>
<feature type="compositionally biased region" description="Polar residues" evidence="7">
    <location>
        <begin position="503"/>
        <end position="514"/>
    </location>
</feature>
<evidence type="ECO:0000256" key="1">
    <source>
        <dbReference type="ARBA" id="ARBA00005208"/>
    </source>
</evidence>
<dbReference type="Gene3D" id="3.90.550.10">
    <property type="entry name" value="Spore Coat Polysaccharide Biosynthesis Protein SpsA, Chain A"/>
    <property type="match status" value="1"/>
</dbReference>
<feature type="region of interest" description="Disordered" evidence="7">
    <location>
        <begin position="481"/>
        <end position="514"/>
    </location>
</feature>
<feature type="compositionally biased region" description="Polar residues" evidence="7">
    <location>
        <begin position="484"/>
        <end position="494"/>
    </location>
</feature>
<keyword evidence="5" id="KW-0548">Nucleotidyltransferase</keyword>
<dbReference type="GeneID" id="117652452"/>
<dbReference type="InterPro" id="IPR029044">
    <property type="entry name" value="Nucleotide-diphossugar_trans"/>
</dbReference>
<protein>
    <recommendedName>
        <fullName evidence="3">UDP-N-acetylglucosamine diphosphorylase</fullName>
        <ecNumber evidence="3">2.7.7.23</ecNumber>
    </recommendedName>
</protein>
<dbReference type="InterPro" id="IPR002618">
    <property type="entry name" value="UDPGP_fam"/>
</dbReference>
<dbReference type="EC" id="2.7.7.23" evidence="3"/>
<dbReference type="OrthoDB" id="532420at2759"/>
<evidence type="ECO:0000313" key="9">
    <source>
        <dbReference type="RefSeq" id="XP_034253279.1"/>
    </source>
</evidence>
<dbReference type="Pfam" id="PF01704">
    <property type="entry name" value="UDPGP"/>
    <property type="match status" value="1"/>
</dbReference>
<evidence type="ECO:0000256" key="3">
    <source>
        <dbReference type="ARBA" id="ARBA00012457"/>
    </source>
</evidence>
<dbReference type="FunFam" id="3.90.550.10:FF:000075">
    <property type="entry name" value="Probable UDP-N-acetylglucosamine pyrophosphorylase"/>
    <property type="match status" value="1"/>
</dbReference>
<comment type="catalytic activity">
    <reaction evidence="6">
        <text>N-acetyl-alpha-D-glucosamine 1-phosphate + UTP + H(+) = UDP-N-acetyl-alpha-D-glucosamine + diphosphate</text>
        <dbReference type="Rhea" id="RHEA:13509"/>
        <dbReference type="ChEBI" id="CHEBI:15378"/>
        <dbReference type="ChEBI" id="CHEBI:33019"/>
        <dbReference type="ChEBI" id="CHEBI:46398"/>
        <dbReference type="ChEBI" id="CHEBI:57705"/>
        <dbReference type="ChEBI" id="CHEBI:57776"/>
        <dbReference type="EC" id="2.7.7.23"/>
    </reaction>
</comment>
<reference evidence="9" key="1">
    <citation type="submission" date="2025-08" db="UniProtKB">
        <authorList>
            <consortium name="RefSeq"/>
        </authorList>
    </citation>
    <scope>IDENTIFICATION</scope>
    <source>
        <tissue evidence="9">Total insect</tissue>
    </source>
</reference>
<sequence>MSEMENLKNLLTKHNQQHLLRFWEKLSEDQRQDLRRDLREINIEEVCSYFDRAVKTLEECQEKLDDRMKPIPSEASGSVLKGTKEELEAYRHEGFRLISEGKVGVLLLAGGQGTRLGVTYPKGMYDIGLPSHKPLFQIQAERIRRVEELAHQHTGKRGNVTWYIMTSEQTMEPTLAFLRSHNYFGLDSANVKLFEQGMLPCFSMDGRIILDTPSRVSKAPDGNGGVYRALRDRGILDDIEKRGVTCLHAHSVDNILVKVADPVFLGYCSLKGAHIGVKVVPKAYPTEPVGVVCSVDGKYQVVEYNEITLATAERRNADGELTFSAGNICNHYFSSQFLRAFLNEHEKELQLHIAKKKIPYVDDDGMQIKPEKPNGIKIEKFIFDVIPFTDSLVVWEVLREEEFSAVKNADSAEKDCPRTARQDIINLYVSYIEKAGGKILAGPDGSVVCEISPLLSYDGEGLEEVVKGKTFTSPVHLKAPGEQQAVNGKTNGTANGAVKGVVNGTSNGVSNGVH</sequence>
<dbReference type="InParanoid" id="A0A6P9A7I5"/>
<comment type="similarity">
    <text evidence="2">Belongs to the UDPGP type 1 family.</text>
</comment>
<dbReference type="RefSeq" id="XP_034253279.1">
    <property type="nucleotide sequence ID" value="XM_034397388.1"/>
</dbReference>
<dbReference type="KEGG" id="tpal:117652452"/>
<dbReference type="Proteomes" id="UP000515158">
    <property type="component" value="Unplaced"/>
</dbReference>
<evidence type="ECO:0000256" key="2">
    <source>
        <dbReference type="ARBA" id="ARBA00010401"/>
    </source>
</evidence>
<dbReference type="CTD" id="33903"/>
<dbReference type="CDD" id="cd04193">
    <property type="entry name" value="UDPGlcNAc_PPase"/>
    <property type="match status" value="1"/>
</dbReference>
<evidence type="ECO:0000256" key="7">
    <source>
        <dbReference type="SAM" id="MobiDB-lite"/>
    </source>
</evidence>
<gene>
    <name evidence="9" type="primary">LOC117652452</name>
</gene>
<evidence type="ECO:0000313" key="8">
    <source>
        <dbReference type="Proteomes" id="UP000515158"/>
    </source>
</evidence>
<keyword evidence="4" id="KW-0808">Transferase</keyword>
<dbReference type="GO" id="GO:0006048">
    <property type="term" value="P:UDP-N-acetylglucosamine biosynthetic process"/>
    <property type="evidence" value="ECO:0007669"/>
    <property type="project" value="TreeGrafter"/>
</dbReference>
<dbReference type="FunCoup" id="A0A6P9A7I5">
    <property type="interactions" value="986"/>
</dbReference>
<evidence type="ECO:0000256" key="4">
    <source>
        <dbReference type="ARBA" id="ARBA00022679"/>
    </source>
</evidence>
<evidence type="ECO:0000256" key="6">
    <source>
        <dbReference type="ARBA" id="ARBA00048493"/>
    </source>
</evidence>
<proteinExistence type="inferred from homology"/>